<dbReference type="PANTHER" id="PTHR36842">
    <property type="entry name" value="PROTEIN TOLB HOMOLOG"/>
    <property type="match status" value="1"/>
</dbReference>
<dbReference type="SUPFAM" id="SSF82171">
    <property type="entry name" value="DPP6 N-terminal domain-like"/>
    <property type="match status" value="1"/>
</dbReference>
<name>A0A2Z4FJH2_9DELT</name>
<dbReference type="PANTHER" id="PTHR36842:SF1">
    <property type="entry name" value="PROTEIN TOLB"/>
    <property type="match status" value="1"/>
</dbReference>
<protein>
    <submittedName>
        <fullName evidence="2">Uncharacterized protein</fullName>
    </submittedName>
</protein>
<gene>
    <name evidence="2" type="ORF">DN745_05590</name>
</gene>
<organism evidence="2 3">
    <name type="scientific">Bradymonas sediminis</name>
    <dbReference type="NCBI Taxonomy" id="1548548"/>
    <lineage>
        <taxon>Bacteria</taxon>
        <taxon>Deltaproteobacteria</taxon>
        <taxon>Bradymonadales</taxon>
        <taxon>Bradymonadaceae</taxon>
        <taxon>Bradymonas</taxon>
    </lineage>
</organism>
<reference evidence="2 3" key="1">
    <citation type="submission" date="2018-06" db="EMBL/GenBank/DDBJ databases">
        <title>Lujinxingia sediminis gen. nov. sp. nov., a new facultative anaerobic member of the class Deltaproteobacteria, and proposal of Lujinxingaceae fam. nov.</title>
        <authorList>
            <person name="Guo L.-Y."/>
            <person name="Li C.-M."/>
            <person name="Wang S."/>
            <person name="Du Z.-J."/>
        </authorList>
    </citation>
    <scope>NUCLEOTIDE SEQUENCE [LARGE SCALE GENOMIC DNA]</scope>
    <source>
        <strain evidence="2 3">FA350</strain>
    </source>
</reference>
<dbReference type="KEGG" id="bsed:DN745_05590"/>
<evidence type="ECO:0000256" key="1">
    <source>
        <dbReference type="ARBA" id="ARBA00009820"/>
    </source>
</evidence>
<comment type="similarity">
    <text evidence="1">Belongs to the TolB family.</text>
</comment>
<proteinExistence type="inferred from homology"/>
<dbReference type="Pfam" id="PF07676">
    <property type="entry name" value="PD40"/>
    <property type="match status" value="1"/>
</dbReference>
<keyword evidence="3" id="KW-1185">Reference proteome</keyword>
<dbReference type="InterPro" id="IPR011042">
    <property type="entry name" value="6-blade_b-propeller_TolB-like"/>
</dbReference>
<dbReference type="AlphaFoldDB" id="A0A2Z4FJH2"/>
<dbReference type="OrthoDB" id="5240813at2"/>
<evidence type="ECO:0000313" key="2">
    <source>
        <dbReference type="EMBL" id="AWV88838.1"/>
    </source>
</evidence>
<accession>A0A2Z4FJH2</accession>
<dbReference type="Proteomes" id="UP000249799">
    <property type="component" value="Chromosome"/>
</dbReference>
<dbReference type="InterPro" id="IPR011659">
    <property type="entry name" value="WD40"/>
</dbReference>
<dbReference type="EMBL" id="CP030032">
    <property type="protein sequence ID" value="AWV88838.1"/>
    <property type="molecule type" value="Genomic_DNA"/>
</dbReference>
<dbReference type="Gene3D" id="2.120.10.30">
    <property type="entry name" value="TolB, C-terminal domain"/>
    <property type="match status" value="1"/>
</dbReference>
<evidence type="ECO:0000313" key="3">
    <source>
        <dbReference type="Proteomes" id="UP000249799"/>
    </source>
</evidence>
<sequence length="428" mass="47280">MNKFAWSSFVVAAVFALSPLTNGYTDDSSSEDSRSAEEIERDTSAYSGYLTWSRMHEDVGTTVWDLANMEARAHVGVNAYNELSGEARLSQNRKTLVYTLLLEQYTSFTGPTTVIVQDIETGAEKRYPSKIGTNGFSRIKKSPSISADGRRIALSQTDAAYESRPGTESLTIMPWSIQVWDIESDELIDVTTNDEASFGPDDIAPFISADGTRVLFLSSRDTRLLDFYMADVKENASVTRVRAQGEGFTPDLRGLYIENQISVSADLKWVLFLAETDYPDSLTGVRWNWTLLNTDTGDITHIDIVGADATDFTRKQLGNSAGAISADGSTLAFAYNFGTHDVSGQKVVVSSRETPSDLREIDVTGYTAQTGFGIALSSDGSNIAYTRENNQLWIRKTDGTNPKLVSTRWDDYPVSVEKWRGIFLSFTD</sequence>